<dbReference type="RefSeq" id="WP_039673049.1">
    <property type="nucleotide sequence ID" value="NZ_CP065689.1"/>
</dbReference>
<dbReference type="InterPro" id="IPR023214">
    <property type="entry name" value="HAD_sf"/>
</dbReference>
<dbReference type="Gene3D" id="1.10.150.240">
    <property type="entry name" value="Putative phosphatase, domain 2"/>
    <property type="match status" value="1"/>
</dbReference>
<dbReference type="GeneID" id="70784328"/>
<evidence type="ECO:0000313" key="2">
    <source>
        <dbReference type="Proteomes" id="UP000594905"/>
    </source>
</evidence>
<dbReference type="InterPro" id="IPR023198">
    <property type="entry name" value="PGP-like_dom2"/>
</dbReference>
<keyword evidence="2" id="KW-1185">Reference proteome</keyword>
<dbReference type="InterPro" id="IPR036412">
    <property type="entry name" value="HAD-like_sf"/>
</dbReference>
<dbReference type="GO" id="GO:0016787">
    <property type="term" value="F:hydrolase activity"/>
    <property type="evidence" value="ECO:0007669"/>
    <property type="project" value="UniProtKB-KW"/>
</dbReference>
<dbReference type="PRINTS" id="PR00413">
    <property type="entry name" value="HADHALOGNASE"/>
</dbReference>
<dbReference type="Gene3D" id="3.40.50.1000">
    <property type="entry name" value="HAD superfamily/HAD-like"/>
    <property type="match status" value="1"/>
</dbReference>
<dbReference type="PANTHER" id="PTHR43611">
    <property type="entry name" value="ALPHA-D-GLUCOSE 1-PHOSPHATE PHOSPHATASE"/>
    <property type="match status" value="1"/>
</dbReference>
<dbReference type="EMBL" id="CP065689">
    <property type="protein sequence ID" value="QPS60051.1"/>
    <property type="molecule type" value="Genomic_DNA"/>
</dbReference>
<organism evidence="1 2">
    <name type="scientific">Corynebacterium minutissimum</name>
    <dbReference type="NCBI Taxonomy" id="38301"/>
    <lineage>
        <taxon>Bacteria</taxon>
        <taxon>Bacillati</taxon>
        <taxon>Actinomycetota</taxon>
        <taxon>Actinomycetes</taxon>
        <taxon>Mycobacteriales</taxon>
        <taxon>Corynebacteriaceae</taxon>
        <taxon>Corynebacterium</taxon>
    </lineage>
</organism>
<proteinExistence type="predicted"/>
<sequence length="192" mass="21098">MATLLFDLYGVLMRSATPAGHAELEDYVRPVNPDHFWSTYEEFRPAYDAGHLSDSQYWGRIRALTDLAPFDVSQAVELDTEHLLEADEEMVDLVLRFIGEGHSVGILSNVPAALGAKVRASQPWLEECAAVTLSCDIGVAKPDPEAYHVAVDALGAQAKDTYFFDDRPDFVAGAQRVGLNAHLFTGPDSVRF</sequence>
<dbReference type="PANTHER" id="PTHR43611:SF3">
    <property type="entry name" value="FLAVIN MONONUCLEOTIDE HYDROLASE 1, CHLOROPLATIC"/>
    <property type="match status" value="1"/>
</dbReference>
<dbReference type="Proteomes" id="UP000594905">
    <property type="component" value="Chromosome"/>
</dbReference>
<dbReference type="SUPFAM" id="SSF56784">
    <property type="entry name" value="HAD-like"/>
    <property type="match status" value="1"/>
</dbReference>
<dbReference type="InterPro" id="IPR006439">
    <property type="entry name" value="HAD-SF_hydro_IA"/>
</dbReference>
<dbReference type="Pfam" id="PF00702">
    <property type="entry name" value="Hydrolase"/>
    <property type="match status" value="1"/>
</dbReference>
<reference evidence="1 2" key="1">
    <citation type="submission" date="2020-12" db="EMBL/GenBank/DDBJ databases">
        <title>FDA dAtabase for Regulatory Grade micrObial Sequences (FDA-ARGOS): Supporting development and validation of Infectious Disease Dx tests.</title>
        <authorList>
            <person name="Sproer C."/>
            <person name="Gronow S."/>
            <person name="Severitt S."/>
            <person name="Schroder I."/>
            <person name="Tallon L."/>
            <person name="Sadzewicz L."/>
            <person name="Zhao X."/>
            <person name="Boylan J."/>
            <person name="Ott S."/>
            <person name="Bowen H."/>
            <person name="Vavikolanu K."/>
            <person name="Mehta A."/>
            <person name="Aluvathingal J."/>
            <person name="Nadendla S."/>
            <person name="Lowell S."/>
            <person name="Myers T."/>
            <person name="Yan Y."/>
            <person name="Sichtig H."/>
        </authorList>
    </citation>
    <scope>NUCLEOTIDE SEQUENCE [LARGE SCALE GENOMIC DNA]</scope>
    <source>
        <strain evidence="1 2">FDAARGOS_894</strain>
    </source>
</reference>
<evidence type="ECO:0000313" key="1">
    <source>
        <dbReference type="EMBL" id="QPS60051.1"/>
    </source>
</evidence>
<accession>A0A7T3CU29</accession>
<protein>
    <submittedName>
        <fullName evidence="1">HAD-IA family hydrolase</fullName>
    </submittedName>
</protein>
<keyword evidence="1" id="KW-0378">Hydrolase</keyword>
<name>A0A7T3CU29_9CORY</name>
<gene>
    <name evidence="1" type="ORF">I6G51_02200</name>
</gene>
<dbReference type="NCBIfam" id="TIGR01509">
    <property type="entry name" value="HAD-SF-IA-v3"/>
    <property type="match status" value="1"/>
</dbReference>